<sequence length="54" mass="6108">QGLCFAPPKFDHLKRGSREGMGKIREETVRAACQQVRGRLEAVLRENGGHFEKL</sequence>
<feature type="non-terminal residue" evidence="1">
    <location>
        <position position="1"/>
    </location>
</feature>
<protein>
    <submittedName>
        <fullName evidence="1">Uncharacterized protein</fullName>
    </submittedName>
</protein>
<reference evidence="2" key="1">
    <citation type="submission" date="2021-01" db="EMBL/GenBank/DDBJ databases">
        <title>Caligus Genome Assembly.</title>
        <authorList>
            <person name="Gallardo-Escarate C."/>
        </authorList>
    </citation>
    <scope>NUCLEOTIDE SEQUENCE [LARGE SCALE GENOMIC DNA]</scope>
</reference>
<keyword evidence="2" id="KW-1185">Reference proteome</keyword>
<accession>A0A7T8JZB3</accession>
<gene>
    <name evidence="1" type="ORF">FKW44_013816</name>
</gene>
<dbReference type="EMBL" id="CP045898">
    <property type="protein sequence ID" value="QQP39939.1"/>
    <property type="molecule type" value="Genomic_DNA"/>
</dbReference>
<dbReference type="Proteomes" id="UP000595437">
    <property type="component" value="Chromosome 9"/>
</dbReference>
<organism evidence="1 2">
    <name type="scientific">Caligus rogercresseyi</name>
    <name type="common">Sea louse</name>
    <dbReference type="NCBI Taxonomy" id="217165"/>
    <lineage>
        <taxon>Eukaryota</taxon>
        <taxon>Metazoa</taxon>
        <taxon>Ecdysozoa</taxon>
        <taxon>Arthropoda</taxon>
        <taxon>Crustacea</taxon>
        <taxon>Multicrustacea</taxon>
        <taxon>Hexanauplia</taxon>
        <taxon>Copepoda</taxon>
        <taxon>Siphonostomatoida</taxon>
        <taxon>Caligidae</taxon>
        <taxon>Caligus</taxon>
    </lineage>
</organism>
<name>A0A7T8JZB3_CALRO</name>
<proteinExistence type="predicted"/>
<evidence type="ECO:0000313" key="1">
    <source>
        <dbReference type="EMBL" id="QQP39939.1"/>
    </source>
</evidence>
<dbReference type="AlphaFoldDB" id="A0A7T8JZB3"/>
<evidence type="ECO:0000313" key="2">
    <source>
        <dbReference type="Proteomes" id="UP000595437"/>
    </source>
</evidence>